<dbReference type="PRINTS" id="PR00080">
    <property type="entry name" value="SDRFAMILY"/>
</dbReference>
<evidence type="ECO:0000256" key="3">
    <source>
        <dbReference type="ARBA" id="ARBA00023002"/>
    </source>
</evidence>
<dbReference type="Gene3D" id="3.40.50.720">
    <property type="entry name" value="NAD(P)-binding Rossmann-like Domain"/>
    <property type="match status" value="1"/>
</dbReference>
<keyword evidence="6" id="KW-1185">Reference proteome</keyword>
<evidence type="ECO:0000313" key="5">
    <source>
        <dbReference type="EMBL" id="KAG4424367.1"/>
    </source>
</evidence>
<organism evidence="5 6">
    <name type="scientific">Cadophora malorum</name>
    <dbReference type="NCBI Taxonomy" id="108018"/>
    <lineage>
        <taxon>Eukaryota</taxon>
        <taxon>Fungi</taxon>
        <taxon>Dikarya</taxon>
        <taxon>Ascomycota</taxon>
        <taxon>Pezizomycotina</taxon>
        <taxon>Leotiomycetes</taxon>
        <taxon>Helotiales</taxon>
        <taxon>Ploettnerulaceae</taxon>
        <taxon>Cadophora</taxon>
    </lineage>
</organism>
<reference evidence="5" key="1">
    <citation type="submission" date="2021-02" db="EMBL/GenBank/DDBJ databases">
        <title>Genome sequence Cadophora malorum strain M34.</title>
        <authorList>
            <person name="Stefanovic E."/>
            <person name="Vu D."/>
            <person name="Scully C."/>
            <person name="Dijksterhuis J."/>
            <person name="Roader J."/>
            <person name="Houbraken J."/>
        </authorList>
    </citation>
    <scope>NUCLEOTIDE SEQUENCE</scope>
    <source>
        <strain evidence="5">M34</strain>
    </source>
</reference>
<dbReference type="OrthoDB" id="191139at2759"/>
<keyword evidence="3" id="KW-0560">Oxidoreductase</keyword>
<evidence type="ECO:0000256" key="1">
    <source>
        <dbReference type="ARBA" id="ARBA00006484"/>
    </source>
</evidence>
<gene>
    <name evidence="5" type="ORF">IFR04_002423</name>
</gene>
<dbReference type="Pfam" id="PF00106">
    <property type="entry name" value="adh_short"/>
    <property type="match status" value="1"/>
</dbReference>
<keyword evidence="2" id="KW-0521">NADP</keyword>
<evidence type="ECO:0000313" key="6">
    <source>
        <dbReference type="Proteomes" id="UP000664132"/>
    </source>
</evidence>
<dbReference type="AlphaFoldDB" id="A0A8H7WGH7"/>
<comment type="caution">
    <text evidence="5">The sequence shown here is derived from an EMBL/GenBank/DDBJ whole genome shotgun (WGS) entry which is preliminary data.</text>
</comment>
<accession>A0A8H7WGH7</accession>
<name>A0A8H7WGH7_9HELO</name>
<dbReference type="SUPFAM" id="SSF51735">
    <property type="entry name" value="NAD(P)-binding Rossmann-fold domains"/>
    <property type="match status" value="1"/>
</dbReference>
<dbReference type="InterPro" id="IPR002347">
    <property type="entry name" value="SDR_fam"/>
</dbReference>
<comment type="similarity">
    <text evidence="1 4">Belongs to the short-chain dehydrogenases/reductases (SDR) family.</text>
</comment>
<evidence type="ECO:0000256" key="4">
    <source>
        <dbReference type="RuleBase" id="RU000363"/>
    </source>
</evidence>
<dbReference type="GO" id="GO:0016491">
    <property type="term" value="F:oxidoreductase activity"/>
    <property type="evidence" value="ECO:0007669"/>
    <property type="project" value="UniProtKB-KW"/>
</dbReference>
<dbReference type="PRINTS" id="PR00081">
    <property type="entry name" value="GDHRDH"/>
</dbReference>
<dbReference type="InterPro" id="IPR036291">
    <property type="entry name" value="NAD(P)-bd_dom_sf"/>
</dbReference>
<sequence>MAKTWDPMTDMPDLQGKVAVVTGANSGIGLSMVKFLALRGAKVYFTARSEAKADKTRKDLQVQSPKLDQSNIKWLKLDVSDVGSITAAADELRSKESKVHVLINNAGIASSSTELFGPGWESHMTVNYIGPFLFTNRVLPLLKKSYQTEKGADARIVAVSSIVQANMLPSNFKFQFDDPRALTQPVQSYPWQWRFAGRFMFPFDMIRYAVSKAAAAIFAQELQRKLDEQHLPILSMSVHPGEVATQGLMAGNNALVKVMAKLTFLTPDQGAVSPLFAATAMEVRENSEKYKGQFLLPDGKIGESNPVTRDDRQMKGLWDITTKEVNDQLHIDGLPLLEAW</sequence>
<evidence type="ECO:0000256" key="2">
    <source>
        <dbReference type="ARBA" id="ARBA00022857"/>
    </source>
</evidence>
<dbReference type="PANTHER" id="PTHR24320">
    <property type="entry name" value="RETINOL DEHYDROGENASE"/>
    <property type="match status" value="1"/>
</dbReference>
<dbReference type="EMBL" id="JAFJYH010000021">
    <property type="protein sequence ID" value="KAG4424367.1"/>
    <property type="molecule type" value="Genomic_DNA"/>
</dbReference>
<proteinExistence type="inferred from homology"/>
<evidence type="ECO:0008006" key="7">
    <source>
        <dbReference type="Google" id="ProtNLM"/>
    </source>
</evidence>
<dbReference type="Proteomes" id="UP000664132">
    <property type="component" value="Unassembled WGS sequence"/>
</dbReference>
<dbReference type="PANTHER" id="PTHR24320:SF282">
    <property type="entry name" value="WW DOMAIN-CONTAINING OXIDOREDUCTASE"/>
    <property type="match status" value="1"/>
</dbReference>
<protein>
    <recommendedName>
        <fullName evidence="7">Carbonyl reductase</fullName>
    </recommendedName>
</protein>